<comment type="caution">
    <text evidence="2">The sequence shown here is derived from an EMBL/GenBank/DDBJ whole genome shotgun (WGS) entry which is preliminary data.</text>
</comment>
<dbReference type="Gene3D" id="3.90.1570.10">
    <property type="entry name" value="tt1808, chain A"/>
    <property type="match status" value="1"/>
</dbReference>
<accession>A0A918WLQ1</accession>
<dbReference type="Pfam" id="PF05685">
    <property type="entry name" value="Uma2"/>
    <property type="match status" value="1"/>
</dbReference>
<evidence type="ECO:0000259" key="1">
    <source>
        <dbReference type="Pfam" id="PF05685"/>
    </source>
</evidence>
<dbReference type="SUPFAM" id="SSF52980">
    <property type="entry name" value="Restriction endonuclease-like"/>
    <property type="match status" value="1"/>
</dbReference>
<feature type="domain" description="Putative restriction endonuclease" evidence="1">
    <location>
        <begin position="18"/>
        <end position="128"/>
    </location>
</feature>
<dbReference type="Proteomes" id="UP000644507">
    <property type="component" value="Unassembled WGS sequence"/>
</dbReference>
<dbReference type="InterPro" id="IPR011335">
    <property type="entry name" value="Restrct_endonuc-II-like"/>
</dbReference>
<protein>
    <recommendedName>
        <fullName evidence="1">Putative restriction endonuclease domain-containing protein</fullName>
    </recommendedName>
</protein>
<name>A0A918WLQ1_9BACT</name>
<reference evidence="2" key="2">
    <citation type="submission" date="2020-09" db="EMBL/GenBank/DDBJ databases">
        <authorList>
            <person name="Sun Q."/>
            <person name="Kim S."/>
        </authorList>
    </citation>
    <scope>NUCLEOTIDE SEQUENCE</scope>
    <source>
        <strain evidence="2">KCTC 12988</strain>
    </source>
</reference>
<dbReference type="InterPro" id="IPR012296">
    <property type="entry name" value="Nuclease_put_TT1808"/>
</dbReference>
<dbReference type="PANTHER" id="PTHR36558:SF1">
    <property type="entry name" value="RESTRICTION ENDONUCLEASE DOMAIN-CONTAINING PROTEIN-RELATED"/>
    <property type="match status" value="1"/>
</dbReference>
<dbReference type="InterPro" id="IPR008538">
    <property type="entry name" value="Uma2"/>
</dbReference>
<evidence type="ECO:0000313" key="2">
    <source>
        <dbReference type="EMBL" id="GHC57053.1"/>
    </source>
</evidence>
<gene>
    <name evidence="2" type="ORF">GCM10007100_24860</name>
</gene>
<reference evidence="2" key="1">
    <citation type="journal article" date="2014" name="Int. J. Syst. Evol. Microbiol.">
        <title>Complete genome sequence of Corynebacterium casei LMG S-19264T (=DSM 44701T), isolated from a smear-ripened cheese.</title>
        <authorList>
            <consortium name="US DOE Joint Genome Institute (JGI-PGF)"/>
            <person name="Walter F."/>
            <person name="Albersmeier A."/>
            <person name="Kalinowski J."/>
            <person name="Ruckert C."/>
        </authorList>
    </citation>
    <scope>NUCLEOTIDE SEQUENCE</scope>
    <source>
        <strain evidence="2">KCTC 12988</strain>
    </source>
</reference>
<sequence length="147" mass="16800">MGINLTGELYAKLSGKRYRPFNCDFKVRIDLKSQTRFYYPDAMVSCDQIEGDSTYLDNPIVVAEILSPSTRRVDLGEKLEAYLSLPSLRAILLIEPDFPHVTLHRRNSSGEFTIEVFKSLETEIPLPEIDVSLPMTRLYDRITPTKS</sequence>
<evidence type="ECO:0000313" key="3">
    <source>
        <dbReference type="Proteomes" id="UP000644507"/>
    </source>
</evidence>
<dbReference type="CDD" id="cd06260">
    <property type="entry name" value="DUF820-like"/>
    <property type="match status" value="1"/>
</dbReference>
<dbReference type="AlphaFoldDB" id="A0A918WLQ1"/>
<dbReference type="EMBL" id="BMXI01000010">
    <property type="protein sequence ID" value="GHC57053.1"/>
    <property type="molecule type" value="Genomic_DNA"/>
</dbReference>
<organism evidence="2 3">
    <name type="scientific">Roseibacillus persicicus</name>
    <dbReference type="NCBI Taxonomy" id="454148"/>
    <lineage>
        <taxon>Bacteria</taxon>
        <taxon>Pseudomonadati</taxon>
        <taxon>Verrucomicrobiota</taxon>
        <taxon>Verrucomicrobiia</taxon>
        <taxon>Verrucomicrobiales</taxon>
        <taxon>Verrucomicrobiaceae</taxon>
        <taxon>Roseibacillus</taxon>
    </lineage>
</organism>
<proteinExistence type="predicted"/>
<dbReference type="PANTHER" id="PTHR36558">
    <property type="entry name" value="GLR1098 PROTEIN"/>
    <property type="match status" value="1"/>
</dbReference>
<keyword evidence="3" id="KW-1185">Reference proteome</keyword>